<organism evidence="3 4">
    <name type="scientific">Streptococcus parasanguinis</name>
    <dbReference type="NCBI Taxonomy" id="1318"/>
    <lineage>
        <taxon>Bacteria</taxon>
        <taxon>Bacillati</taxon>
        <taxon>Bacillota</taxon>
        <taxon>Bacilli</taxon>
        <taxon>Lactobacillales</taxon>
        <taxon>Streptococcaceae</taxon>
        <taxon>Streptococcus</taxon>
    </lineage>
</organism>
<evidence type="ECO:0000313" key="4">
    <source>
        <dbReference type="Proteomes" id="UP000761167"/>
    </source>
</evidence>
<name>A0A943STR0_STRPA</name>
<dbReference type="Gene3D" id="1.20.5.300">
    <property type="match status" value="1"/>
</dbReference>
<evidence type="ECO:0000256" key="1">
    <source>
        <dbReference type="SAM" id="Coils"/>
    </source>
</evidence>
<proteinExistence type="predicted"/>
<feature type="coiled-coil region" evidence="1">
    <location>
        <begin position="159"/>
        <end position="203"/>
    </location>
</feature>
<evidence type="ECO:0000256" key="2">
    <source>
        <dbReference type="SAM" id="Phobius"/>
    </source>
</evidence>
<evidence type="ECO:0000313" key="3">
    <source>
        <dbReference type="EMBL" id="MBS6537384.1"/>
    </source>
</evidence>
<protein>
    <submittedName>
        <fullName evidence="3">Uncharacterized protein</fullName>
    </submittedName>
</protein>
<feature type="transmembrane region" description="Helical" evidence="2">
    <location>
        <begin position="204"/>
        <end position="227"/>
    </location>
</feature>
<dbReference type="EMBL" id="JAGZZN010000056">
    <property type="protein sequence ID" value="MBS6537384.1"/>
    <property type="molecule type" value="Genomic_DNA"/>
</dbReference>
<reference evidence="3" key="1">
    <citation type="submission" date="2021-02" db="EMBL/GenBank/DDBJ databases">
        <title>Infant gut strain persistence is associated with maternal origin, phylogeny, and functional potential including surface adhesion and iron acquisition.</title>
        <authorList>
            <person name="Lou Y.C."/>
        </authorList>
    </citation>
    <scope>NUCLEOTIDE SEQUENCE</scope>
    <source>
        <strain evidence="3">L3_060_000G1_dasL3_060_000G1_metabat.metabat.86_ sub</strain>
    </source>
</reference>
<sequence length="228" mass="26034">MEKEFDLQVSNHDFNAAKEQLKKFAEQDVEELKFDKVRTHEDIFGLEWAEHGVTGKELNSLIEKLQKYFSKVYDRDQNLIEEFGEVYKALEALDKDYIQAILTSVSAIKKTNEKILIEQERIDQTIEKQKATLIALKQFKENVSNQLSEIDSSQLIGLIEQLENRVETLEKPSSDLKDESTEISQLKNELDSVKSQLNILSNKLIASFALTGIATGVAVVTLIILLMR</sequence>
<dbReference type="AlphaFoldDB" id="A0A943STR0"/>
<comment type="caution">
    <text evidence="3">The sequence shown here is derived from an EMBL/GenBank/DDBJ whole genome shotgun (WGS) entry which is preliminary data.</text>
</comment>
<dbReference type="Proteomes" id="UP000761167">
    <property type="component" value="Unassembled WGS sequence"/>
</dbReference>
<keyword evidence="2" id="KW-1133">Transmembrane helix</keyword>
<accession>A0A943STR0</accession>
<gene>
    <name evidence="3" type="ORF">KH363_07510</name>
</gene>
<keyword evidence="1" id="KW-0175">Coiled coil</keyword>
<keyword evidence="2" id="KW-0472">Membrane</keyword>
<dbReference type="RefSeq" id="WP_368403768.1">
    <property type="nucleotide sequence ID" value="NZ_JASHCO010000001.1"/>
</dbReference>
<keyword evidence="2" id="KW-0812">Transmembrane</keyword>